<accession>A0A517Y015</accession>
<dbReference type="InterPro" id="IPR003004">
    <property type="entry name" value="GspF/PilC"/>
</dbReference>
<dbReference type="PRINTS" id="PR00812">
    <property type="entry name" value="BCTERIALGSPF"/>
</dbReference>
<evidence type="ECO:0000256" key="1">
    <source>
        <dbReference type="ARBA" id="ARBA00004651"/>
    </source>
</evidence>
<dbReference type="Proteomes" id="UP000319576">
    <property type="component" value="Chromosome"/>
</dbReference>
<evidence type="ECO:0000256" key="2">
    <source>
        <dbReference type="ARBA" id="ARBA00005745"/>
    </source>
</evidence>
<evidence type="ECO:0000259" key="8">
    <source>
        <dbReference type="Pfam" id="PF00482"/>
    </source>
</evidence>
<keyword evidence="3" id="KW-1003">Cell membrane</keyword>
<evidence type="ECO:0000313" key="10">
    <source>
        <dbReference type="Proteomes" id="UP000319576"/>
    </source>
</evidence>
<keyword evidence="5 7" id="KW-1133">Transmembrane helix</keyword>
<dbReference type="AlphaFoldDB" id="A0A517Y015"/>
<feature type="transmembrane region" description="Helical" evidence="7">
    <location>
        <begin position="162"/>
        <end position="181"/>
    </location>
</feature>
<comment type="subcellular location">
    <subcellularLocation>
        <location evidence="1">Cell membrane</location>
        <topology evidence="1">Multi-pass membrane protein</topology>
    </subcellularLocation>
</comment>
<evidence type="ECO:0000256" key="5">
    <source>
        <dbReference type="ARBA" id="ARBA00022989"/>
    </source>
</evidence>
<organism evidence="9 10">
    <name type="scientific">Urbifossiella limnaea</name>
    <dbReference type="NCBI Taxonomy" id="2528023"/>
    <lineage>
        <taxon>Bacteria</taxon>
        <taxon>Pseudomonadati</taxon>
        <taxon>Planctomycetota</taxon>
        <taxon>Planctomycetia</taxon>
        <taxon>Gemmatales</taxon>
        <taxon>Gemmataceae</taxon>
        <taxon>Urbifossiella</taxon>
    </lineage>
</organism>
<sequence>MTADELTALNDQIAALARAGLPLDQGLDSLARDMARGRLRAVTAALAADLRAGHTLPEALARQEGRVPAYYANLVLAGVQTGRLPEVLATLTTYARSVTATRTIVTEALFYPAVVLALGVALFATLAGFVLPQFDQIFREFGLQLPWITEAVLVFGRHPIELVVVPAAVLFVGPLLARAVLRRSARGRRLWARAVYLVPMVGSLIRTARLAAFTELLGLLVEYGVPLPSAVRLAGGASSDPNMAAEAETVEARLAEGTGLAEAFRGRGLVPDWVAWLAAAGERRGGLGPALREAAAVYRRQVDARAAVLRSVLPPFVVVVTAGSLTACFVVAIMAPLLKLLEGLSK</sequence>
<keyword evidence="6 7" id="KW-0472">Membrane</keyword>
<evidence type="ECO:0000256" key="7">
    <source>
        <dbReference type="SAM" id="Phobius"/>
    </source>
</evidence>
<evidence type="ECO:0000256" key="6">
    <source>
        <dbReference type="ARBA" id="ARBA00023136"/>
    </source>
</evidence>
<dbReference type="RefSeq" id="WP_202920389.1">
    <property type="nucleotide sequence ID" value="NZ_CP036273.1"/>
</dbReference>
<dbReference type="GO" id="GO:0005886">
    <property type="term" value="C:plasma membrane"/>
    <property type="evidence" value="ECO:0007669"/>
    <property type="project" value="UniProtKB-SubCell"/>
</dbReference>
<feature type="transmembrane region" description="Helical" evidence="7">
    <location>
        <begin position="316"/>
        <end position="338"/>
    </location>
</feature>
<evidence type="ECO:0000256" key="4">
    <source>
        <dbReference type="ARBA" id="ARBA00022692"/>
    </source>
</evidence>
<feature type="domain" description="Type II secretion system protein GspF" evidence="8">
    <location>
        <begin position="11"/>
        <end position="132"/>
    </location>
</feature>
<dbReference type="InterPro" id="IPR018076">
    <property type="entry name" value="T2SS_GspF_dom"/>
</dbReference>
<proteinExistence type="inferred from homology"/>
<dbReference type="Gene3D" id="1.20.81.30">
    <property type="entry name" value="Type II secretion system (T2SS), domain F"/>
    <property type="match status" value="2"/>
</dbReference>
<keyword evidence="4 7" id="KW-0812">Transmembrane</keyword>
<dbReference type="KEGG" id="uli:ETAA1_50970"/>
<dbReference type="PANTHER" id="PTHR30012">
    <property type="entry name" value="GENERAL SECRETION PATHWAY PROTEIN"/>
    <property type="match status" value="1"/>
</dbReference>
<feature type="domain" description="Type II secretion system protein GspF" evidence="8">
    <location>
        <begin position="213"/>
        <end position="334"/>
    </location>
</feature>
<feature type="transmembrane region" description="Helical" evidence="7">
    <location>
        <begin position="109"/>
        <end position="131"/>
    </location>
</feature>
<dbReference type="Pfam" id="PF00482">
    <property type="entry name" value="T2SSF"/>
    <property type="match status" value="2"/>
</dbReference>
<reference evidence="9 10" key="1">
    <citation type="submission" date="2019-02" db="EMBL/GenBank/DDBJ databases">
        <title>Deep-cultivation of Planctomycetes and their phenomic and genomic characterization uncovers novel biology.</title>
        <authorList>
            <person name="Wiegand S."/>
            <person name="Jogler M."/>
            <person name="Boedeker C."/>
            <person name="Pinto D."/>
            <person name="Vollmers J."/>
            <person name="Rivas-Marin E."/>
            <person name="Kohn T."/>
            <person name="Peeters S.H."/>
            <person name="Heuer A."/>
            <person name="Rast P."/>
            <person name="Oberbeckmann S."/>
            <person name="Bunk B."/>
            <person name="Jeske O."/>
            <person name="Meyerdierks A."/>
            <person name="Storesund J.E."/>
            <person name="Kallscheuer N."/>
            <person name="Luecker S."/>
            <person name="Lage O.M."/>
            <person name="Pohl T."/>
            <person name="Merkel B.J."/>
            <person name="Hornburger P."/>
            <person name="Mueller R.-W."/>
            <person name="Bruemmer F."/>
            <person name="Labrenz M."/>
            <person name="Spormann A.M."/>
            <person name="Op den Camp H."/>
            <person name="Overmann J."/>
            <person name="Amann R."/>
            <person name="Jetten M.S.M."/>
            <person name="Mascher T."/>
            <person name="Medema M.H."/>
            <person name="Devos D.P."/>
            <person name="Kaster A.-K."/>
            <person name="Ovreas L."/>
            <person name="Rohde M."/>
            <person name="Galperin M.Y."/>
            <person name="Jogler C."/>
        </authorList>
    </citation>
    <scope>NUCLEOTIDE SEQUENCE [LARGE SCALE GENOMIC DNA]</scope>
    <source>
        <strain evidence="9 10">ETA_A1</strain>
    </source>
</reference>
<dbReference type="EMBL" id="CP036273">
    <property type="protein sequence ID" value="QDU23106.1"/>
    <property type="molecule type" value="Genomic_DNA"/>
</dbReference>
<protein>
    <submittedName>
        <fullName evidence="9">Type II secretion system protein F</fullName>
    </submittedName>
</protein>
<evidence type="ECO:0000256" key="3">
    <source>
        <dbReference type="ARBA" id="ARBA00022475"/>
    </source>
</evidence>
<gene>
    <name evidence="9" type="primary">epsF_4</name>
    <name evidence="9" type="ORF">ETAA1_50970</name>
</gene>
<dbReference type="InterPro" id="IPR042094">
    <property type="entry name" value="T2SS_GspF_sf"/>
</dbReference>
<keyword evidence="10" id="KW-1185">Reference proteome</keyword>
<dbReference type="PANTHER" id="PTHR30012:SF0">
    <property type="entry name" value="TYPE II SECRETION SYSTEM PROTEIN F-RELATED"/>
    <property type="match status" value="1"/>
</dbReference>
<comment type="similarity">
    <text evidence="2">Belongs to the GSP F family.</text>
</comment>
<evidence type="ECO:0000313" key="9">
    <source>
        <dbReference type="EMBL" id="QDU23106.1"/>
    </source>
</evidence>
<name>A0A517Y015_9BACT</name>